<dbReference type="EMBL" id="JACHMI010000001">
    <property type="protein sequence ID" value="MBB6555163.1"/>
    <property type="molecule type" value="Genomic_DNA"/>
</dbReference>
<dbReference type="AlphaFoldDB" id="A0A7X0U4U3"/>
<dbReference type="RefSeq" id="WP_185109792.1">
    <property type="nucleotide sequence ID" value="NZ_JACHMI010000001.1"/>
</dbReference>
<organism evidence="1 2">
    <name type="scientific">Nonomuraea rubra</name>
    <dbReference type="NCBI Taxonomy" id="46180"/>
    <lineage>
        <taxon>Bacteria</taxon>
        <taxon>Bacillati</taxon>
        <taxon>Actinomycetota</taxon>
        <taxon>Actinomycetes</taxon>
        <taxon>Streptosporangiales</taxon>
        <taxon>Streptosporangiaceae</taxon>
        <taxon>Nonomuraea</taxon>
    </lineage>
</organism>
<dbReference type="Proteomes" id="UP000565579">
    <property type="component" value="Unassembled WGS sequence"/>
</dbReference>
<evidence type="ECO:0000313" key="2">
    <source>
        <dbReference type="Proteomes" id="UP000565579"/>
    </source>
</evidence>
<dbReference type="SUPFAM" id="SSF52540">
    <property type="entry name" value="P-loop containing nucleoside triphosphate hydrolases"/>
    <property type="match status" value="1"/>
</dbReference>
<gene>
    <name evidence="1" type="ORF">HD593_009958</name>
</gene>
<evidence type="ECO:0000313" key="1">
    <source>
        <dbReference type="EMBL" id="MBB6555163.1"/>
    </source>
</evidence>
<protein>
    <submittedName>
        <fullName evidence="1">Uncharacterized protein</fullName>
    </submittedName>
</protein>
<keyword evidence="2" id="KW-1185">Reference proteome</keyword>
<comment type="caution">
    <text evidence="1">The sequence shown here is derived from an EMBL/GenBank/DDBJ whole genome shotgun (WGS) entry which is preliminary data.</text>
</comment>
<reference evidence="1 2" key="1">
    <citation type="submission" date="2020-08" db="EMBL/GenBank/DDBJ databases">
        <title>Sequencing the genomes of 1000 actinobacteria strains.</title>
        <authorList>
            <person name="Klenk H.-P."/>
        </authorList>
    </citation>
    <scope>NUCLEOTIDE SEQUENCE [LARGE SCALE GENOMIC DNA]</scope>
    <source>
        <strain evidence="1 2">DSM 43768</strain>
    </source>
</reference>
<proteinExistence type="predicted"/>
<dbReference type="InterPro" id="IPR027417">
    <property type="entry name" value="P-loop_NTPase"/>
</dbReference>
<accession>A0A7X0U4U3</accession>
<sequence length="135" mass="13825">MSEVPATITDPRLGATSLVIGVAQLSKCHREVTAVDDVTLHVEQGEICALPSLNGAGKMHSSAAWAAGDVKSGRVDGGGLLDGAALLVGFAIEGRWSAAESAPTLLAWSARARAADRLPVPVVPLVSRWECCGGP</sequence>
<name>A0A7X0U4U3_9ACTN</name>